<dbReference type="CDD" id="cd04301">
    <property type="entry name" value="NAT_SF"/>
    <property type="match status" value="1"/>
</dbReference>
<accession>A0A917MR70</accession>
<dbReference type="RefSeq" id="WP_188950459.1">
    <property type="nucleotide sequence ID" value="NZ_BMIB01000001.1"/>
</dbReference>
<evidence type="ECO:0000313" key="3">
    <source>
        <dbReference type="EMBL" id="GGH59159.1"/>
    </source>
</evidence>
<dbReference type="Pfam" id="PF00583">
    <property type="entry name" value="Acetyltransf_1"/>
    <property type="match status" value="1"/>
</dbReference>
<keyword evidence="1" id="KW-0808">Transferase</keyword>
<dbReference type="Gene3D" id="3.40.630.30">
    <property type="match status" value="1"/>
</dbReference>
<proteinExistence type="predicted"/>
<name>A0A917MR70_9BACT</name>
<dbReference type="PROSITE" id="PS51186">
    <property type="entry name" value="GNAT"/>
    <property type="match status" value="1"/>
</dbReference>
<dbReference type="PANTHER" id="PTHR13947">
    <property type="entry name" value="GNAT FAMILY N-ACETYLTRANSFERASE"/>
    <property type="match status" value="1"/>
</dbReference>
<dbReference type="EMBL" id="BMIB01000001">
    <property type="protein sequence ID" value="GGH59159.1"/>
    <property type="molecule type" value="Genomic_DNA"/>
</dbReference>
<keyword evidence="4" id="KW-1185">Reference proteome</keyword>
<evidence type="ECO:0000259" key="2">
    <source>
        <dbReference type="PROSITE" id="PS51186"/>
    </source>
</evidence>
<feature type="domain" description="N-acetyltransferase" evidence="2">
    <location>
        <begin position="4"/>
        <end position="163"/>
    </location>
</feature>
<dbReference type="AlphaFoldDB" id="A0A917MR70"/>
<dbReference type="Proteomes" id="UP000627292">
    <property type="component" value="Unassembled WGS sequence"/>
</dbReference>
<sequence>MAALIIKTIDNRYSQQVVDLILPIQQIEFQVPVTLADQPDLQDIDNFYITPGGGFWGAFEGDLLVGTIALIATGHNAGAIRKMFVRKEYRGRETGVAQQLLDKLIQYSHQQHINDLYLGTVDILKAALRFYERNGFNVVSKKDLPSYFPVMSADNVFYHRHLL</sequence>
<comment type="caution">
    <text evidence="3">The sequence shown here is derived from an EMBL/GenBank/DDBJ whole genome shotgun (WGS) entry which is preliminary data.</text>
</comment>
<reference evidence="3" key="2">
    <citation type="submission" date="2020-09" db="EMBL/GenBank/DDBJ databases">
        <authorList>
            <person name="Sun Q."/>
            <person name="Zhou Y."/>
        </authorList>
    </citation>
    <scope>NUCLEOTIDE SEQUENCE</scope>
    <source>
        <strain evidence="3">CGMCC 1.15290</strain>
    </source>
</reference>
<evidence type="ECO:0000256" key="1">
    <source>
        <dbReference type="ARBA" id="ARBA00022679"/>
    </source>
</evidence>
<gene>
    <name evidence="3" type="ORF">GCM10011379_05640</name>
</gene>
<organism evidence="3 4">
    <name type="scientific">Filimonas zeae</name>
    <dbReference type="NCBI Taxonomy" id="1737353"/>
    <lineage>
        <taxon>Bacteria</taxon>
        <taxon>Pseudomonadati</taxon>
        <taxon>Bacteroidota</taxon>
        <taxon>Chitinophagia</taxon>
        <taxon>Chitinophagales</taxon>
        <taxon>Chitinophagaceae</taxon>
        <taxon>Filimonas</taxon>
    </lineage>
</organism>
<reference evidence="3" key="1">
    <citation type="journal article" date="2014" name="Int. J. Syst. Evol. Microbiol.">
        <title>Complete genome sequence of Corynebacterium casei LMG S-19264T (=DSM 44701T), isolated from a smear-ripened cheese.</title>
        <authorList>
            <consortium name="US DOE Joint Genome Institute (JGI-PGF)"/>
            <person name="Walter F."/>
            <person name="Albersmeier A."/>
            <person name="Kalinowski J."/>
            <person name="Ruckert C."/>
        </authorList>
    </citation>
    <scope>NUCLEOTIDE SEQUENCE</scope>
    <source>
        <strain evidence="3">CGMCC 1.15290</strain>
    </source>
</reference>
<dbReference type="InterPro" id="IPR000182">
    <property type="entry name" value="GNAT_dom"/>
</dbReference>
<dbReference type="GO" id="GO:0008080">
    <property type="term" value="F:N-acetyltransferase activity"/>
    <property type="evidence" value="ECO:0007669"/>
    <property type="project" value="InterPro"/>
</dbReference>
<evidence type="ECO:0000313" key="4">
    <source>
        <dbReference type="Proteomes" id="UP000627292"/>
    </source>
</evidence>
<dbReference type="InterPro" id="IPR050769">
    <property type="entry name" value="NAT_camello-type"/>
</dbReference>
<dbReference type="PANTHER" id="PTHR13947:SF37">
    <property type="entry name" value="LD18367P"/>
    <property type="match status" value="1"/>
</dbReference>
<dbReference type="SUPFAM" id="SSF55729">
    <property type="entry name" value="Acyl-CoA N-acyltransferases (Nat)"/>
    <property type="match status" value="1"/>
</dbReference>
<protein>
    <submittedName>
        <fullName evidence="3">N-acetyltransferase</fullName>
    </submittedName>
</protein>
<dbReference type="InterPro" id="IPR016181">
    <property type="entry name" value="Acyl_CoA_acyltransferase"/>
</dbReference>